<proteinExistence type="predicted"/>
<evidence type="ECO:0000313" key="6">
    <source>
        <dbReference type="EMBL" id="VAW22817.1"/>
    </source>
</evidence>
<dbReference type="PROSITE" id="PS51918">
    <property type="entry name" value="RADICAL_SAM"/>
    <property type="match status" value="1"/>
</dbReference>
<dbReference type="Pfam" id="PF04055">
    <property type="entry name" value="Radical_SAM"/>
    <property type="match status" value="1"/>
</dbReference>
<accession>A0A3B0UBW5</accession>
<evidence type="ECO:0000256" key="3">
    <source>
        <dbReference type="ARBA" id="ARBA00023004"/>
    </source>
</evidence>
<name>A0A3B0UBW5_9ZZZZ</name>
<sequence>MTHFFYGGVIMQDSFNDIKHLELPIGGFQKQSLIDYPGHISAVVFTRGCNFRCAYCHNPELVLPELIANAKRIDTGYALGWISNNRNLLDAVVITGGEPTLHSSLYGFISVVKEYGLSVKLDTNGTNPQMLNHLLGEKLVDYIAMDIKAPLVLLKYKKIVGGRFNSELLGKVEESIKIIINSGVEYEFRTTLDATLGINDIKEILPAISGKYYLQPLRSSGKVLSGRVSHLTKKALGEILLKQPGHVSISLRE</sequence>
<dbReference type="InterPro" id="IPR007197">
    <property type="entry name" value="rSAM"/>
</dbReference>
<keyword evidence="6" id="KW-0560">Oxidoreductase</keyword>
<evidence type="ECO:0000256" key="1">
    <source>
        <dbReference type="ARBA" id="ARBA00022691"/>
    </source>
</evidence>
<dbReference type="CDD" id="cd01335">
    <property type="entry name" value="Radical_SAM"/>
    <property type="match status" value="1"/>
</dbReference>
<dbReference type="GO" id="GO:0051536">
    <property type="term" value="F:iron-sulfur cluster binding"/>
    <property type="evidence" value="ECO:0007669"/>
    <property type="project" value="UniProtKB-KW"/>
</dbReference>
<dbReference type="InterPro" id="IPR012840">
    <property type="entry name" value="NrdG2"/>
</dbReference>
<keyword evidence="3" id="KW-0408">Iron</keyword>
<reference evidence="6" key="1">
    <citation type="submission" date="2018-06" db="EMBL/GenBank/DDBJ databases">
        <authorList>
            <person name="Zhirakovskaya E."/>
        </authorList>
    </citation>
    <scope>NUCLEOTIDE SEQUENCE</scope>
</reference>
<organism evidence="6">
    <name type="scientific">hydrothermal vent metagenome</name>
    <dbReference type="NCBI Taxonomy" id="652676"/>
    <lineage>
        <taxon>unclassified sequences</taxon>
        <taxon>metagenomes</taxon>
        <taxon>ecological metagenomes</taxon>
    </lineage>
</organism>
<dbReference type="SUPFAM" id="SSF102114">
    <property type="entry name" value="Radical SAM enzymes"/>
    <property type="match status" value="1"/>
</dbReference>
<dbReference type="PANTHER" id="PTHR11228:SF27">
    <property type="entry name" value="GLYCYL-RADICAL ENZYME ACTIVATING ENZYME MJ1227-RELATED"/>
    <property type="match status" value="1"/>
</dbReference>
<feature type="domain" description="Radical SAM core" evidence="5">
    <location>
        <begin position="35"/>
        <end position="252"/>
    </location>
</feature>
<evidence type="ECO:0000256" key="2">
    <source>
        <dbReference type="ARBA" id="ARBA00022723"/>
    </source>
</evidence>
<dbReference type="AlphaFoldDB" id="A0A3B0UBW5"/>
<evidence type="ECO:0000259" key="5">
    <source>
        <dbReference type="PROSITE" id="PS51918"/>
    </source>
</evidence>
<dbReference type="EMBL" id="UOEP01000179">
    <property type="protein sequence ID" value="VAW22817.1"/>
    <property type="molecule type" value="Genomic_DNA"/>
</dbReference>
<keyword evidence="2" id="KW-0479">Metal-binding</keyword>
<dbReference type="SFLD" id="SFLDG01094">
    <property type="entry name" value="Uncharacterised_Radical_SAM_Su"/>
    <property type="match status" value="1"/>
</dbReference>
<protein>
    <submittedName>
        <fullName evidence="6">Ribonucleotide reductase of class III (Anaerobic), activating protein</fullName>
        <ecNumber evidence="6">1.97.1.4</ecNumber>
    </submittedName>
</protein>
<dbReference type="GO" id="GO:0046872">
    <property type="term" value="F:metal ion binding"/>
    <property type="evidence" value="ECO:0007669"/>
    <property type="project" value="UniProtKB-KW"/>
</dbReference>
<dbReference type="NCBIfam" id="TIGR02495">
    <property type="entry name" value="NrdG2"/>
    <property type="match status" value="1"/>
</dbReference>
<dbReference type="PANTHER" id="PTHR11228">
    <property type="entry name" value="RADICAL SAM DOMAIN PROTEIN"/>
    <property type="match status" value="1"/>
</dbReference>
<dbReference type="Gene3D" id="3.20.20.70">
    <property type="entry name" value="Aldolase class I"/>
    <property type="match status" value="1"/>
</dbReference>
<dbReference type="InterPro" id="IPR058240">
    <property type="entry name" value="rSAM_sf"/>
</dbReference>
<dbReference type="SFLD" id="SFLDS00029">
    <property type="entry name" value="Radical_SAM"/>
    <property type="match status" value="1"/>
</dbReference>
<dbReference type="InterPro" id="IPR013785">
    <property type="entry name" value="Aldolase_TIM"/>
</dbReference>
<dbReference type="GO" id="GO:0043365">
    <property type="term" value="F:[formate-C-acetyltransferase]-activating enzyme activity"/>
    <property type="evidence" value="ECO:0007669"/>
    <property type="project" value="UniProtKB-EC"/>
</dbReference>
<keyword evidence="4" id="KW-0411">Iron-sulfur</keyword>
<gene>
    <name evidence="6" type="ORF">MNBD_BACTEROID01-1942</name>
</gene>
<dbReference type="InterPro" id="IPR050377">
    <property type="entry name" value="Radical_SAM_PqqE_MftC-like"/>
</dbReference>
<dbReference type="EC" id="1.97.1.4" evidence="6"/>
<keyword evidence="1" id="KW-0949">S-adenosyl-L-methionine</keyword>
<evidence type="ECO:0000256" key="4">
    <source>
        <dbReference type="ARBA" id="ARBA00023014"/>
    </source>
</evidence>